<feature type="transmembrane region" description="Helical" evidence="1">
    <location>
        <begin position="56"/>
        <end position="77"/>
    </location>
</feature>
<dbReference type="Pfam" id="PF19540">
    <property type="entry name" value="DUF6064"/>
    <property type="match status" value="1"/>
</dbReference>
<reference evidence="3" key="1">
    <citation type="submission" date="2017-05" db="EMBL/GenBank/DDBJ databases">
        <authorList>
            <person name="Macchi M."/>
            <person name="Festa S."/>
            <person name="Coppotelli B.M."/>
            <person name="Morelli I.S."/>
        </authorList>
    </citation>
    <scope>NUCLEOTIDE SEQUENCE [LARGE SCALE GENOMIC DNA]</scope>
    <source>
        <strain evidence="3">I</strain>
    </source>
</reference>
<organism evidence="2 3">
    <name type="scientific">Inquilinus limosus</name>
    <dbReference type="NCBI Taxonomy" id="171674"/>
    <lineage>
        <taxon>Bacteria</taxon>
        <taxon>Pseudomonadati</taxon>
        <taxon>Pseudomonadota</taxon>
        <taxon>Alphaproteobacteria</taxon>
        <taxon>Rhodospirillales</taxon>
        <taxon>Rhodospirillaceae</taxon>
        <taxon>Inquilinus</taxon>
    </lineage>
</organism>
<keyword evidence="1" id="KW-0812">Transmembrane</keyword>
<dbReference type="STRING" id="1122125.GCA_000423185_01830"/>
<dbReference type="RefSeq" id="WP_088153907.1">
    <property type="nucleotide sequence ID" value="NZ_NHON01000057.1"/>
</dbReference>
<keyword evidence="1" id="KW-1133">Transmembrane helix</keyword>
<name>A0A211ZGZ9_9PROT</name>
<accession>A0A211ZGZ9</accession>
<proteinExistence type="predicted"/>
<feature type="transmembrane region" description="Helical" evidence="1">
    <location>
        <begin position="89"/>
        <end position="111"/>
    </location>
</feature>
<evidence type="ECO:0000313" key="2">
    <source>
        <dbReference type="EMBL" id="OWJ64466.1"/>
    </source>
</evidence>
<dbReference type="OrthoDB" id="581693at2"/>
<gene>
    <name evidence="2" type="ORF">BWR60_24585</name>
</gene>
<comment type="caution">
    <text evidence="2">The sequence shown here is derived from an EMBL/GenBank/DDBJ whole genome shotgun (WGS) entry which is preliminary data.</text>
</comment>
<feature type="transmembrane region" description="Helical" evidence="1">
    <location>
        <begin position="202"/>
        <end position="220"/>
    </location>
</feature>
<evidence type="ECO:0008006" key="4">
    <source>
        <dbReference type="Google" id="ProtNLM"/>
    </source>
</evidence>
<feature type="transmembrane region" description="Helical" evidence="1">
    <location>
        <begin position="30"/>
        <end position="49"/>
    </location>
</feature>
<protein>
    <recommendedName>
        <fullName evidence="4">MFS transporter permease</fullName>
    </recommendedName>
</protein>
<sequence>MSEWWSYRLSDFLLFSPRTYHRLFELYNEAVWPAQAAAVLAGLLMLLLLRRGGAVAGPAVAAILAVCWAWVAIAFHLDRYATINWAASWLAGGFLAQAALLVWAGAIGGRLSVPSLPDAAGRAGMGIFLLALLVWPAIGLLLGRSWRQAEIFGVAPDPTAIGTLGLLLALAGPGRWVLMILPVLWCVATGATLWAMSAPEAWVAPAAALLAVILAVWQGLQRRRDA</sequence>
<evidence type="ECO:0000313" key="3">
    <source>
        <dbReference type="Proteomes" id="UP000196655"/>
    </source>
</evidence>
<dbReference type="EMBL" id="NHON01000057">
    <property type="protein sequence ID" value="OWJ64466.1"/>
    <property type="molecule type" value="Genomic_DNA"/>
</dbReference>
<dbReference type="AlphaFoldDB" id="A0A211ZGZ9"/>
<keyword evidence="3" id="KW-1185">Reference proteome</keyword>
<keyword evidence="1" id="KW-0472">Membrane</keyword>
<dbReference type="InterPro" id="IPR045708">
    <property type="entry name" value="DUF6064"/>
</dbReference>
<feature type="transmembrane region" description="Helical" evidence="1">
    <location>
        <begin position="176"/>
        <end position="196"/>
    </location>
</feature>
<feature type="transmembrane region" description="Helical" evidence="1">
    <location>
        <begin position="149"/>
        <end position="169"/>
    </location>
</feature>
<dbReference type="Proteomes" id="UP000196655">
    <property type="component" value="Unassembled WGS sequence"/>
</dbReference>
<evidence type="ECO:0000256" key="1">
    <source>
        <dbReference type="SAM" id="Phobius"/>
    </source>
</evidence>
<feature type="transmembrane region" description="Helical" evidence="1">
    <location>
        <begin position="123"/>
        <end position="143"/>
    </location>
</feature>